<dbReference type="InterPro" id="IPR023211">
    <property type="entry name" value="DNA_pol_palm_dom_sf"/>
</dbReference>
<sequence length="370" mass="41822">MAYLNRPGGIIFSHKHAHLIEDECGAPEYFTGGARMFGVDGALGKIDPEELEQVIARFPANPDHVHSGQAMAVSITQFLKGCSMATRLASIIKPSNRCRLACEVEANEVFVVMSRNIVEMLKEDRERNQIPVNGILKVFLIPPERIDVPVMPVKFDGRLLFPLCRKCAMDYPRGATLKEYSCKHDENERGWVSTCTSIELAEALNSGYRVTKYFRALHYEKWDEELFKGYVSEFYVNEDSCKFSLRNTLSKSFITDSPAELRRFAENKSIEVNTVDKLTPDTILITYDSKNEFIEEHQTSNIVISLWTTSMARIHLLRAMQKIVGAPGCSLLYGDTDSVLFSYPKEQRSPLTSGPHLGDLAPEYDDCEIK</sequence>
<evidence type="ECO:0000313" key="2">
    <source>
        <dbReference type="WBParaSite" id="MhA1_Contig547.frz3.fgene1"/>
    </source>
</evidence>
<keyword evidence="1" id="KW-1185">Reference proteome</keyword>
<dbReference type="PANTHER" id="PTHR33568">
    <property type="entry name" value="DNA POLYMERASE"/>
    <property type="match status" value="1"/>
</dbReference>
<name>A0A1I8BUA6_MELHA</name>
<dbReference type="AlphaFoldDB" id="A0A1I8BUA6"/>
<dbReference type="Gene3D" id="3.90.1600.10">
    <property type="entry name" value="Palm domain of DNA polymerase"/>
    <property type="match status" value="1"/>
</dbReference>
<dbReference type="SUPFAM" id="SSF56672">
    <property type="entry name" value="DNA/RNA polymerases"/>
    <property type="match status" value="1"/>
</dbReference>
<dbReference type="PANTHER" id="PTHR33568:SF3">
    <property type="entry name" value="DNA-DIRECTED DNA POLYMERASE"/>
    <property type="match status" value="1"/>
</dbReference>
<protein>
    <submittedName>
        <fullName evidence="2">Beta_elim_lyase domain-containing protein</fullName>
    </submittedName>
</protein>
<dbReference type="InterPro" id="IPR043502">
    <property type="entry name" value="DNA/RNA_pol_sf"/>
</dbReference>
<dbReference type="InterPro" id="IPR015424">
    <property type="entry name" value="PyrdxlP-dep_Trfase"/>
</dbReference>
<dbReference type="Gene3D" id="3.90.1150.10">
    <property type="entry name" value="Aspartate Aminotransferase, domain 1"/>
    <property type="match status" value="1"/>
</dbReference>
<accession>A0A1I8BUA6</accession>
<dbReference type="SUPFAM" id="SSF53383">
    <property type="entry name" value="PLP-dependent transferases"/>
    <property type="match status" value="1"/>
</dbReference>
<dbReference type="Proteomes" id="UP000095281">
    <property type="component" value="Unplaced"/>
</dbReference>
<proteinExistence type="predicted"/>
<reference evidence="2" key="1">
    <citation type="submission" date="2016-11" db="UniProtKB">
        <authorList>
            <consortium name="WormBaseParasite"/>
        </authorList>
    </citation>
    <scope>IDENTIFICATION</scope>
</reference>
<dbReference type="InterPro" id="IPR015422">
    <property type="entry name" value="PyrdxlP-dep_Trfase_small"/>
</dbReference>
<dbReference type="Gene3D" id="3.40.640.10">
    <property type="entry name" value="Type I PLP-dependent aspartate aminotransferase-like (Major domain)"/>
    <property type="match status" value="1"/>
</dbReference>
<evidence type="ECO:0000313" key="1">
    <source>
        <dbReference type="Proteomes" id="UP000095281"/>
    </source>
</evidence>
<organism evidence="1 2">
    <name type="scientific">Meloidogyne hapla</name>
    <name type="common">Root-knot nematode worm</name>
    <dbReference type="NCBI Taxonomy" id="6305"/>
    <lineage>
        <taxon>Eukaryota</taxon>
        <taxon>Metazoa</taxon>
        <taxon>Ecdysozoa</taxon>
        <taxon>Nematoda</taxon>
        <taxon>Chromadorea</taxon>
        <taxon>Rhabditida</taxon>
        <taxon>Tylenchina</taxon>
        <taxon>Tylenchomorpha</taxon>
        <taxon>Tylenchoidea</taxon>
        <taxon>Meloidogynidae</taxon>
        <taxon>Meloidogyninae</taxon>
        <taxon>Meloidogyne</taxon>
    </lineage>
</organism>
<dbReference type="InterPro" id="IPR015421">
    <property type="entry name" value="PyrdxlP-dep_Trfase_major"/>
</dbReference>
<dbReference type="WBParaSite" id="MhA1_Contig547.frz3.fgene1">
    <property type="protein sequence ID" value="MhA1_Contig547.frz3.fgene1"/>
    <property type="gene ID" value="MhA1_Contig547.frz3.fgene1"/>
</dbReference>